<dbReference type="EMBL" id="JAFFZE010000024">
    <property type="protein sequence ID" value="MCT2587347.1"/>
    <property type="molecule type" value="Genomic_DNA"/>
</dbReference>
<dbReference type="InterPro" id="IPR057023">
    <property type="entry name" value="PTP-SAK"/>
</dbReference>
<gene>
    <name evidence="3" type="ORF">JT362_29905</name>
</gene>
<evidence type="ECO:0000259" key="2">
    <source>
        <dbReference type="PROSITE" id="PS50056"/>
    </source>
</evidence>
<keyword evidence="1" id="KW-0378">Hydrolase</keyword>
<keyword evidence="4" id="KW-1185">Reference proteome</keyword>
<evidence type="ECO:0000313" key="4">
    <source>
        <dbReference type="Proteomes" id="UP001156441"/>
    </source>
</evidence>
<organism evidence="3 4">
    <name type="scientific">Actinophytocola gossypii</name>
    <dbReference type="NCBI Taxonomy" id="2812003"/>
    <lineage>
        <taxon>Bacteria</taxon>
        <taxon>Bacillati</taxon>
        <taxon>Actinomycetota</taxon>
        <taxon>Actinomycetes</taxon>
        <taxon>Pseudonocardiales</taxon>
        <taxon>Pseudonocardiaceae</taxon>
    </lineage>
</organism>
<dbReference type="SUPFAM" id="SSF52799">
    <property type="entry name" value="(Phosphotyrosine protein) phosphatases II"/>
    <property type="match status" value="1"/>
</dbReference>
<dbReference type="Gene3D" id="3.90.190.10">
    <property type="entry name" value="Protein tyrosine phosphatase superfamily"/>
    <property type="match status" value="1"/>
</dbReference>
<name>A0ABT2JHI9_9PSEU</name>
<protein>
    <submittedName>
        <fullName evidence="3">Protein tyrosine phosphatase</fullName>
    </submittedName>
</protein>
<evidence type="ECO:0000313" key="3">
    <source>
        <dbReference type="EMBL" id="MCT2587347.1"/>
    </source>
</evidence>
<accession>A0ABT2JHI9</accession>
<dbReference type="InterPro" id="IPR000387">
    <property type="entry name" value="Tyr_Pase_dom"/>
</dbReference>
<evidence type="ECO:0000256" key="1">
    <source>
        <dbReference type="ARBA" id="ARBA00022801"/>
    </source>
</evidence>
<proteinExistence type="predicted"/>
<reference evidence="3 4" key="1">
    <citation type="submission" date="2021-02" db="EMBL/GenBank/DDBJ databases">
        <title>Actinophytocola xerophila sp. nov., isolated from soil of cotton cropping field.</title>
        <authorList>
            <person name="Huang R."/>
            <person name="Chen X."/>
            <person name="Ge X."/>
            <person name="Liu W."/>
        </authorList>
    </citation>
    <scope>NUCLEOTIDE SEQUENCE [LARGE SCALE GENOMIC DNA]</scope>
    <source>
        <strain evidence="3 4">S1-96</strain>
    </source>
</reference>
<comment type="caution">
    <text evidence="3">The sequence shown here is derived from an EMBL/GenBank/DDBJ whole genome shotgun (WGS) entry which is preliminary data.</text>
</comment>
<dbReference type="PROSITE" id="PS50056">
    <property type="entry name" value="TYR_PHOSPHATASE_2"/>
    <property type="match status" value="1"/>
</dbReference>
<dbReference type="Proteomes" id="UP001156441">
    <property type="component" value="Unassembled WGS sequence"/>
</dbReference>
<sequence length="134" mass="15250">MIHLPDGCRVRGRALRSPAPADPPDRALYLGRSHRDYRPDWPHEWLDWPDFRLPSDPPAAIRAVQLLHTHARSGEQVEVACGGGIGRTGTVIACLAVLSGVDPREAVAWTRRHYHRRAVETPWQRRWVTRFPTP</sequence>
<feature type="domain" description="Tyrosine specific protein phosphatases" evidence="2">
    <location>
        <begin position="58"/>
        <end position="113"/>
    </location>
</feature>
<dbReference type="InterPro" id="IPR029021">
    <property type="entry name" value="Prot-tyrosine_phosphatase-like"/>
</dbReference>
<dbReference type="Pfam" id="PF22784">
    <property type="entry name" value="PTP-SAK"/>
    <property type="match status" value="1"/>
</dbReference>